<organism evidence="1 2">
    <name type="scientific">Solidesulfovibrio carbinoliphilus subsp. oakridgensis</name>
    <dbReference type="NCBI Taxonomy" id="694327"/>
    <lineage>
        <taxon>Bacteria</taxon>
        <taxon>Pseudomonadati</taxon>
        <taxon>Thermodesulfobacteriota</taxon>
        <taxon>Desulfovibrionia</taxon>
        <taxon>Desulfovibrionales</taxon>
        <taxon>Desulfovibrionaceae</taxon>
        <taxon>Solidesulfovibrio</taxon>
    </lineage>
</organism>
<dbReference type="STRING" id="694327.DFW101_3034"/>
<dbReference type="AlphaFoldDB" id="G7Q777"/>
<sequence>MSGPWADRNVAWVDYDAAWQPRTARAPLGRAGGALWAGPVRAAAAASVLVRTLAGIFVVNPCGIDQPGRKPLRLASPVARQARLASPVATAIRSASPGTTTVRLAAAVEPEKP</sequence>
<name>G7Q777_9BACT</name>
<accession>G7Q777</accession>
<evidence type="ECO:0000313" key="2">
    <source>
        <dbReference type="Proteomes" id="UP000004662"/>
    </source>
</evidence>
<keyword evidence="2" id="KW-1185">Reference proteome</keyword>
<dbReference type="RefSeq" id="WP_009182386.1">
    <property type="nucleotide sequence ID" value="NZ_CM001368.1"/>
</dbReference>
<protein>
    <submittedName>
        <fullName evidence="1">Uncharacterized protein</fullName>
    </submittedName>
</protein>
<dbReference type="HOGENOM" id="CLU_2129445_0_0_7"/>
<evidence type="ECO:0000313" key="1">
    <source>
        <dbReference type="EMBL" id="EHJ49034.1"/>
    </source>
</evidence>
<dbReference type="Proteomes" id="UP000004662">
    <property type="component" value="Chromosome"/>
</dbReference>
<dbReference type="EMBL" id="CM001368">
    <property type="protein sequence ID" value="EHJ49034.1"/>
    <property type="molecule type" value="Genomic_DNA"/>
</dbReference>
<proteinExistence type="predicted"/>
<reference evidence="2" key="1">
    <citation type="journal article" date="2015" name="Genome Announc.">
        <title>High-Quality Draft Genome Sequence of Desulfovibrio carbinoliphilus FW-101-2B, an Organic Acid-Oxidizing Sulfate-Reducing Bacterium Isolated from Uranium(VI)-Contaminated Groundwater.</title>
        <authorList>
            <person name="Ramsay B.D."/>
            <person name="Hwang C."/>
            <person name="Woo H.L."/>
            <person name="Carroll S.L."/>
            <person name="Lucas S."/>
            <person name="Han J."/>
            <person name="Lapidus A.L."/>
            <person name="Cheng J.F."/>
            <person name="Goodwin L.A."/>
            <person name="Pitluck S."/>
            <person name="Peters L."/>
            <person name="Chertkov O."/>
            <person name="Held B."/>
            <person name="Detter J.C."/>
            <person name="Han C.S."/>
            <person name="Tapia R."/>
            <person name="Land M.L."/>
            <person name="Hauser L.J."/>
            <person name="Kyrpides N.C."/>
            <person name="Ivanova N.N."/>
            <person name="Mikhailova N."/>
            <person name="Pagani I."/>
            <person name="Woyke T."/>
            <person name="Arkin A.P."/>
            <person name="Dehal P."/>
            <person name="Chivian D."/>
            <person name="Criddle C.S."/>
            <person name="Wu W."/>
            <person name="Chakraborty R."/>
            <person name="Hazen T.C."/>
            <person name="Fields M.W."/>
        </authorList>
    </citation>
    <scope>NUCLEOTIDE SEQUENCE [LARGE SCALE GENOMIC DNA]</scope>
    <source>
        <strain evidence="2">FW-101-2B</strain>
    </source>
</reference>
<gene>
    <name evidence="1" type="ORF">DFW101_3034</name>
</gene>